<sequence>MQQDTEWDIVRCNFTYYGGLALSYNKKECAVLCTLSERRLRSVKNLPAKYEYTEDNSRNILDRQFVAENVNEKWLTDVTGFRCDNGEKLYINVILNLKDNRIVFGRNNNFLVFSTSRLAVEKYPDAVPIFHSDYRLQYTIKIFKDKLEVVIFFTN</sequence>
<dbReference type="AlphaFoldDB" id="R6NDT8"/>
<dbReference type="SUPFAM" id="SSF53098">
    <property type="entry name" value="Ribonuclease H-like"/>
    <property type="match status" value="1"/>
</dbReference>
<dbReference type="EMBL" id="CBEP010000050">
    <property type="protein sequence ID" value="CDC04381.1"/>
    <property type="molecule type" value="Genomic_DNA"/>
</dbReference>
<accession>R6NDT8</accession>
<comment type="caution">
    <text evidence="1">The sequence shown here is derived from an EMBL/GenBank/DDBJ whole genome shotgun (WGS) entry which is preliminary data.</text>
</comment>
<dbReference type="Proteomes" id="UP000018168">
    <property type="component" value="Unassembled WGS sequence"/>
</dbReference>
<protein>
    <submittedName>
        <fullName evidence="1">Integrase catalytic subunit</fullName>
    </submittedName>
</protein>
<name>R6NDT8_9FIRM</name>
<evidence type="ECO:0000313" key="1">
    <source>
        <dbReference type="EMBL" id="CDC04381.1"/>
    </source>
</evidence>
<reference evidence="1" key="1">
    <citation type="submission" date="2012-11" db="EMBL/GenBank/DDBJ databases">
        <title>Dependencies among metagenomic species, viruses, plasmids and units of genetic variation.</title>
        <authorList>
            <person name="Nielsen H.B."/>
            <person name="Almeida M."/>
            <person name="Juncker A.S."/>
            <person name="Rasmussen S."/>
            <person name="Li J."/>
            <person name="Sunagawa S."/>
            <person name="Plichta D."/>
            <person name="Gautier L."/>
            <person name="Le Chatelier E."/>
            <person name="Peletier E."/>
            <person name="Bonde I."/>
            <person name="Nielsen T."/>
            <person name="Manichanh C."/>
            <person name="Arumugam M."/>
            <person name="Batto J."/>
            <person name="Santos M.B.Q.D."/>
            <person name="Blom N."/>
            <person name="Borruel N."/>
            <person name="Burgdorf K.S."/>
            <person name="Boumezbeur F."/>
            <person name="Casellas F."/>
            <person name="Dore J."/>
            <person name="Guarner F."/>
            <person name="Hansen T."/>
            <person name="Hildebrand F."/>
            <person name="Kaas R.S."/>
            <person name="Kennedy S."/>
            <person name="Kristiansen K."/>
            <person name="Kultima J.R."/>
            <person name="Leonard P."/>
            <person name="Levenez F."/>
            <person name="Lund O."/>
            <person name="Moumen B."/>
            <person name="Le Paslier D."/>
            <person name="Pons N."/>
            <person name="Pedersen O."/>
            <person name="Prifti E."/>
            <person name="Qin J."/>
            <person name="Raes J."/>
            <person name="Tap J."/>
            <person name="Tims S."/>
            <person name="Ussery D.W."/>
            <person name="Yamada T."/>
            <person name="MetaHit consortium"/>
            <person name="Renault P."/>
            <person name="Sicheritz-Ponten T."/>
            <person name="Bork P."/>
            <person name="Wang J."/>
            <person name="Brunak S."/>
            <person name="Ehrlich S.D."/>
        </authorList>
    </citation>
    <scope>NUCLEOTIDE SEQUENCE [LARGE SCALE GENOMIC DNA]</scope>
</reference>
<dbReference type="InterPro" id="IPR012337">
    <property type="entry name" value="RNaseH-like_sf"/>
</dbReference>
<proteinExistence type="predicted"/>
<organism evidence="1 2">
    <name type="scientific">[Clostridium] leptum CAG:27</name>
    <dbReference type="NCBI Taxonomy" id="1263068"/>
    <lineage>
        <taxon>Bacteria</taxon>
        <taxon>Bacillati</taxon>
        <taxon>Bacillota</taxon>
        <taxon>Clostridia</taxon>
        <taxon>Eubacteriales</taxon>
        <taxon>Oscillospiraceae</taxon>
        <taxon>Oscillospiraceae incertae sedis</taxon>
    </lineage>
</organism>
<evidence type="ECO:0000313" key="2">
    <source>
        <dbReference type="Proteomes" id="UP000018168"/>
    </source>
</evidence>
<gene>
    <name evidence="1" type="ORF">BN578_02350</name>
</gene>